<organism evidence="3 4">
    <name type="scientific">Mariniflexile ostreae</name>
    <dbReference type="NCBI Taxonomy" id="1520892"/>
    <lineage>
        <taxon>Bacteria</taxon>
        <taxon>Pseudomonadati</taxon>
        <taxon>Bacteroidota</taxon>
        <taxon>Flavobacteriia</taxon>
        <taxon>Flavobacteriales</taxon>
        <taxon>Flavobacteriaceae</taxon>
        <taxon>Mariniflexile</taxon>
    </lineage>
</organism>
<name>A0ABV5FDP1_9FLAO</name>
<dbReference type="RefSeq" id="WP_379861784.1">
    <property type="nucleotide sequence ID" value="NZ_JBHMFC010000081.1"/>
</dbReference>
<keyword evidence="4" id="KW-1185">Reference proteome</keyword>
<evidence type="ECO:0000256" key="1">
    <source>
        <dbReference type="ARBA" id="ARBA00022729"/>
    </source>
</evidence>
<reference evidence="3 4" key="1">
    <citation type="submission" date="2024-09" db="EMBL/GenBank/DDBJ databases">
        <authorList>
            <person name="Sun Q."/>
            <person name="Mori K."/>
        </authorList>
    </citation>
    <scope>NUCLEOTIDE SEQUENCE [LARGE SCALE GENOMIC DNA]</scope>
    <source>
        <strain evidence="3 4">CECT 8622</strain>
    </source>
</reference>
<comment type="caution">
    <text evidence="3">The sequence shown here is derived from an EMBL/GenBank/DDBJ whole genome shotgun (WGS) entry which is preliminary data.</text>
</comment>
<proteinExistence type="predicted"/>
<keyword evidence="1" id="KW-0732">Signal</keyword>
<evidence type="ECO:0000313" key="4">
    <source>
        <dbReference type="Proteomes" id="UP001589585"/>
    </source>
</evidence>
<accession>A0ABV5FDP1</accession>
<dbReference type="Proteomes" id="UP001589585">
    <property type="component" value="Unassembled WGS sequence"/>
</dbReference>
<sequence>MHLKLHLLIFLITGISYAQLSVKNEAYIFVDDQIVFVEDDIQLNDETSMIYLRNEAQLIQGESSTGNSGMGKLSVHQTGTVNQFAYNYWCAPVGNTDTNTAFIPNNNIYWHVGHTTAPSLDPITSEIAKYTTDFDGESSPLKISSRWLYKYSSGSNYGDWDYIGPSGAVDAGYGFTMKGTQGSGSKQLYDFRGKPNTGTIEVTVAAGQQTLVGNPYPSALDAHAFIHDLLNQTSLSVGVDSSGAPTLSGTLYFWEQDETTNSHILANYRGGYATYTIDKLGELETFVPATFNTYNGDGSLNTIGGSSASTKKVKRYIPVGQGFMIEGMDGILATEQVFFTNVQRAYEKESGGNSEFFRSSNVKNKSESQNALQNDNNNLQLIPEAYKRFRVNIDFNDVYTRQLVHNFHDTATDGFDYGLESKHTGVLSSDAHWVLNDVPYIAQAHKFNTDLKIPIVITLDTQKTIRFRAFDIQHFNEEYPIYLHDIEKDIYVDLKSQHYELPLGTARYNDRFEITFKKDVLSIDETMYNDLKVFQDNTIGQLTVFNPQHLDLKTFHLVDVTGKQIHSNHLEGGNKTYDFPTKQLSSGMYLVKITSASGIMFTQKIIITNK</sequence>
<dbReference type="InterPro" id="IPR026444">
    <property type="entry name" value="Secre_tail"/>
</dbReference>
<dbReference type="Pfam" id="PF18962">
    <property type="entry name" value="Por_Secre_tail"/>
    <property type="match status" value="1"/>
</dbReference>
<dbReference type="EMBL" id="JBHMFC010000081">
    <property type="protein sequence ID" value="MFB9057551.1"/>
    <property type="molecule type" value="Genomic_DNA"/>
</dbReference>
<evidence type="ECO:0000259" key="2">
    <source>
        <dbReference type="Pfam" id="PF18962"/>
    </source>
</evidence>
<feature type="domain" description="Secretion system C-terminal sorting" evidence="2">
    <location>
        <begin position="540"/>
        <end position="607"/>
    </location>
</feature>
<dbReference type="NCBIfam" id="TIGR04183">
    <property type="entry name" value="Por_Secre_tail"/>
    <property type="match status" value="1"/>
</dbReference>
<protein>
    <submittedName>
        <fullName evidence="3">T9SS type A sorting domain-containing protein</fullName>
    </submittedName>
</protein>
<evidence type="ECO:0000313" key="3">
    <source>
        <dbReference type="EMBL" id="MFB9057551.1"/>
    </source>
</evidence>
<gene>
    <name evidence="3" type="ORF">ACFFU9_12450</name>
</gene>